<dbReference type="InterPro" id="IPR000651">
    <property type="entry name" value="Ras-like_Gua-exchang_fac_N"/>
</dbReference>
<feature type="compositionally biased region" description="Low complexity" evidence="3">
    <location>
        <begin position="378"/>
        <end position="389"/>
    </location>
</feature>
<sequence length="1084" mass="121161">MASQQFRHERAASDRPRGMPAAASTASGPAPQRPNMGGRTYSAPSEGLSKVDSNRRQGSGSKLDQTLVEEEERPSSETPRRSRSRNSRESALRRYGGVCRGGRIHQQCNIEGYSILQDSKANLPEVTIAIVGADNAGKTSFIKWALDMKSKPSSYSTKKKMSLDGAVYIVRLLEIDLQRVQFDEKQSIIWPPLGKDSSTPNVDGVLVLHDATQPDKLAESTELIDCLDASPLPFLLVACKCDLRPEDGELGAIHDRHEIYRTSPESPRSQQMCIALVLRAVISTRAVSLCPPDLAPSDTSTNSPPAPPPPRTTTKSFQPTPPHDWHHSRANSEIPNAVLTAAAGGSITSVLERSVEGNGGYRPPTDLAPPSNLAQQHASSSSRNARSNSQPVRPQTPSGTRMNTRRPSEQIETSPNKEQQSFSQRMESAWRTSGGADGFHSFLNMEDEAESAPQSPTSVIRPKPSSESSSSADAGFSFDDLIDRLVALPMSKQDQKFGVIFLCLYRKFAAPATLLNALISRFEKNETSNADQLARMADQLRLLNVIAQWASDYPGDFAYPKTRKRVHDFVTTLEKSHFYMFAAKEIGSFLDTNAEDDDIGWAFRDGDVDDSSLTETFFDNSGRSSPVPFLNSTYDDDEEEEEDPIYSMSALDLSDGPHDSTSRLSGTLSISSNADKPSTTLNQSFTVLTLEAAQKEALRIELHPRNPLSKIQWRFFMETPEEDFARQLTRIDWVMYNSFRPRDLVRHVSISGVDKDKIKSLQNVNRMIKQFNHLAFFVASMILLRDKPKHRARCLEKFMMIAIKLRRHNNYNALGAFIAAINGTPVHRLTQTRELIPVQTQKEFMRLVIIMSTQRSHSSYRLAWENSFSERIPFLPLHRRDLVSAEEGNKTFVGENKSRINWKKFEVMGEVVLGIQRSQKTPHPQAQKSEDVERLILDCKLSGDEEDLYARSLQVEPSTSGEPVRKKTPASPSPLQTRLRTLFRSQEQHPSTNSDIESTQASSSSSSSATTTAIPFSLPSSTEESSIRFQEAEQMAKYARAQRTYVQLLRRYNPGMDMDEEERIRLTARRVGFDLPELHTEGKE</sequence>
<dbReference type="InterPro" id="IPR001895">
    <property type="entry name" value="RASGEF_cat_dom"/>
</dbReference>
<reference evidence="6" key="1">
    <citation type="submission" date="2022-11" db="EMBL/GenBank/DDBJ databases">
        <authorList>
            <person name="Petersen C."/>
        </authorList>
    </citation>
    <scope>NUCLEOTIDE SEQUENCE</scope>
    <source>
        <strain evidence="6">IBT 30069</strain>
    </source>
</reference>
<feature type="compositionally biased region" description="Polar residues" evidence="3">
    <location>
        <begin position="662"/>
        <end position="675"/>
    </location>
</feature>
<dbReference type="CDD" id="cd06224">
    <property type="entry name" value="REM"/>
    <property type="match status" value="1"/>
</dbReference>
<feature type="region of interest" description="Disordered" evidence="3">
    <location>
        <begin position="293"/>
        <end position="329"/>
    </location>
</feature>
<feature type="compositionally biased region" description="Polar residues" evidence="3">
    <location>
        <begin position="973"/>
        <end position="997"/>
    </location>
</feature>
<dbReference type="AlphaFoldDB" id="A0A9W9FU17"/>
<dbReference type="PROSITE" id="PS50212">
    <property type="entry name" value="RASGEF_NTER"/>
    <property type="match status" value="1"/>
</dbReference>
<feature type="compositionally biased region" description="Low complexity" evidence="3">
    <location>
        <begin position="20"/>
        <end position="30"/>
    </location>
</feature>
<dbReference type="Pfam" id="PF00618">
    <property type="entry name" value="RasGEF_N"/>
    <property type="match status" value="1"/>
</dbReference>
<evidence type="ECO:0000256" key="3">
    <source>
        <dbReference type="SAM" id="MobiDB-lite"/>
    </source>
</evidence>
<reference evidence="6" key="2">
    <citation type="journal article" date="2023" name="IMA Fungus">
        <title>Comparative genomic study of the Penicillium genus elucidates a diverse pangenome and 15 lateral gene transfer events.</title>
        <authorList>
            <person name="Petersen C."/>
            <person name="Sorensen T."/>
            <person name="Nielsen M.R."/>
            <person name="Sondergaard T.E."/>
            <person name="Sorensen J.L."/>
            <person name="Fitzpatrick D.A."/>
            <person name="Frisvad J.C."/>
            <person name="Nielsen K.L."/>
        </authorList>
    </citation>
    <scope>NUCLEOTIDE SEQUENCE</scope>
    <source>
        <strain evidence="6">IBT 30069</strain>
    </source>
</reference>
<dbReference type="GO" id="GO:0005085">
    <property type="term" value="F:guanyl-nucleotide exchange factor activity"/>
    <property type="evidence" value="ECO:0007669"/>
    <property type="project" value="UniProtKB-KW"/>
</dbReference>
<comment type="caution">
    <text evidence="6">The sequence shown here is derived from an EMBL/GenBank/DDBJ whole genome shotgun (WGS) entry which is preliminary data.</text>
</comment>
<dbReference type="Proteomes" id="UP001149165">
    <property type="component" value="Unassembled WGS sequence"/>
</dbReference>
<evidence type="ECO:0000256" key="2">
    <source>
        <dbReference type="PROSITE-ProRule" id="PRU00168"/>
    </source>
</evidence>
<dbReference type="Gene3D" id="3.40.50.300">
    <property type="entry name" value="P-loop containing nucleotide triphosphate hydrolases"/>
    <property type="match status" value="1"/>
</dbReference>
<feature type="compositionally biased region" description="Polar residues" evidence="3">
    <location>
        <begin position="390"/>
        <end position="402"/>
    </location>
</feature>
<gene>
    <name evidence="6" type="ORF">N7456_003064</name>
</gene>
<keyword evidence="1 2" id="KW-0344">Guanine-nucleotide releasing factor</keyword>
<dbReference type="PANTHER" id="PTHR23113">
    <property type="entry name" value="GUANINE NUCLEOTIDE EXCHANGE FACTOR"/>
    <property type="match status" value="1"/>
</dbReference>
<evidence type="ECO:0000313" key="7">
    <source>
        <dbReference type="Proteomes" id="UP001149165"/>
    </source>
</evidence>
<evidence type="ECO:0000313" key="6">
    <source>
        <dbReference type="EMBL" id="KAJ5106389.1"/>
    </source>
</evidence>
<dbReference type="Gene3D" id="1.20.870.10">
    <property type="entry name" value="Son of sevenless (SoS) protein Chain: S domain 1"/>
    <property type="match status" value="1"/>
</dbReference>
<feature type="region of interest" description="Disordered" evidence="3">
    <location>
        <begin position="954"/>
        <end position="1025"/>
    </location>
</feature>
<dbReference type="InterPro" id="IPR008937">
    <property type="entry name" value="Ras-like_GEF"/>
</dbReference>
<dbReference type="CDD" id="cd00882">
    <property type="entry name" value="Ras_like_GTPase"/>
    <property type="match status" value="1"/>
</dbReference>
<dbReference type="GO" id="GO:0007265">
    <property type="term" value="P:Ras protein signal transduction"/>
    <property type="evidence" value="ECO:0007669"/>
    <property type="project" value="TreeGrafter"/>
</dbReference>
<dbReference type="PANTHER" id="PTHR23113:SF348">
    <property type="entry name" value="GUANYL-NUCLEOTIDE EXCHANGE FACTOR RASGEF, PUTATIVE (AFU_ORTHOLOGUE AFUA_1G04700)-RELATED"/>
    <property type="match status" value="1"/>
</dbReference>
<dbReference type="SMART" id="SM00147">
    <property type="entry name" value="RasGEF"/>
    <property type="match status" value="1"/>
</dbReference>
<dbReference type="SUPFAM" id="SSF52540">
    <property type="entry name" value="P-loop containing nucleoside triphosphate hydrolases"/>
    <property type="match status" value="1"/>
</dbReference>
<feature type="compositionally biased region" description="Low complexity" evidence="3">
    <location>
        <begin position="998"/>
        <end position="1013"/>
    </location>
</feature>
<feature type="region of interest" description="Disordered" evidence="3">
    <location>
        <begin position="649"/>
        <end position="675"/>
    </location>
</feature>
<feature type="compositionally biased region" description="Basic and acidic residues" evidence="3">
    <location>
        <begin position="73"/>
        <end position="90"/>
    </location>
</feature>
<keyword evidence="7" id="KW-1185">Reference proteome</keyword>
<proteinExistence type="predicted"/>
<evidence type="ECO:0000259" key="4">
    <source>
        <dbReference type="PROSITE" id="PS50009"/>
    </source>
</evidence>
<accession>A0A9W9FU17</accession>
<feature type="compositionally biased region" description="Basic and acidic residues" evidence="3">
    <location>
        <begin position="1"/>
        <end position="17"/>
    </location>
</feature>
<dbReference type="SUPFAM" id="SSF48366">
    <property type="entry name" value="Ras GEF"/>
    <property type="match status" value="1"/>
</dbReference>
<name>A0A9W9FU17_9EURO</name>
<feature type="region of interest" description="Disordered" evidence="3">
    <location>
        <begin position="1"/>
        <end position="90"/>
    </location>
</feature>
<feature type="compositionally biased region" description="Polar residues" evidence="3">
    <location>
        <begin position="410"/>
        <end position="426"/>
    </location>
</feature>
<dbReference type="OrthoDB" id="28357at2759"/>
<evidence type="ECO:0000259" key="5">
    <source>
        <dbReference type="PROSITE" id="PS50212"/>
    </source>
</evidence>
<dbReference type="Pfam" id="PF00617">
    <property type="entry name" value="RasGEF"/>
    <property type="match status" value="1"/>
</dbReference>
<evidence type="ECO:0000256" key="1">
    <source>
        <dbReference type="ARBA" id="ARBA00022658"/>
    </source>
</evidence>
<dbReference type="Pfam" id="PF13233">
    <property type="entry name" value="Complex1_LYR_2"/>
    <property type="match status" value="1"/>
</dbReference>
<dbReference type="GO" id="GO:0005886">
    <property type="term" value="C:plasma membrane"/>
    <property type="evidence" value="ECO:0007669"/>
    <property type="project" value="TreeGrafter"/>
</dbReference>
<feature type="domain" description="Ras-GEF" evidence="4">
    <location>
        <begin position="720"/>
        <end position="958"/>
    </location>
</feature>
<dbReference type="InterPro" id="IPR023578">
    <property type="entry name" value="Ras_GEF_dom_sf"/>
</dbReference>
<protein>
    <submittedName>
        <fullName evidence="6">Uncharacterized protein</fullName>
    </submittedName>
</protein>
<dbReference type="InterPro" id="IPR027417">
    <property type="entry name" value="P-loop_NTPase"/>
</dbReference>
<dbReference type="EMBL" id="JAPQKH010000003">
    <property type="protein sequence ID" value="KAJ5106389.1"/>
    <property type="molecule type" value="Genomic_DNA"/>
</dbReference>
<feature type="region of interest" description="Disordered" evidence="3">
    <location>
        <begin position="355"/>
        <end position="473"/>
    </location>
</feature>
<feature type="domain" description="N-terminal Ras-GEF" evidence="5">
    <location>
        <begin position="469"/>
        <end position="594"/>
    </location>
</feature>
<organism evidence="6 7">
    <name type="scientific">Penicillium angulare</name>
    <dbReference type="NCBI Taxonomy" id="116970"/>
    <lineage>
        <taxon>Eukaryota</taxon>
        <taxon>Fungi</taxon>
        <taxon>Dikarya</taxon>
        <taxon>Ascomycota</taxon>
        <taxon>Pezizomycotina</taxon>
        <taxon>Eurotiomycetes</taxon>
        <taxon>Eurotiomycetidae</taxon>
        <taxon>Eurotiales</taxon>
        <taxon>Aspergillaceae</taxon>
        <taxon>Penicillium</taxon>
    </lineage>
</organism>
<dbReference type="Gene3D" id="1.10.840.10">
    <property type="entry name" value="Ras guanine-nucleotide exchange factors catalytic domain"/>
    <property type="match status" value="1"/>
</dbReference>
<dbReference type="InterPro" id="IPR036964">
    <property type="entry name" value="RASGEF_cat_dom_sf"/>
</dbReference>
<dbReference type="PROSITE" id="PS50009">
    <property type="entry name" value="RASGEF_CAT"/>
    <property type="match status" value="1"/>
</dbReference>